<organism evidence="1">
    <name type="scientific">candidate division WOR-3 bacterium</name>
    <dbReference type="NCBI Taxonomy" id="2052148"/>
    <lineage>
        <taxon>Bacteria</taxon>
        <taxon>Bacteria division WOR-3</taxon>
    </lineage>
</organism>
<accession>A0A7C6AA97</accession>
<sequence>MKGIIFCLFLTVSLLSGDTIAPFYSRVSVVEGKAKVGQEFNLAFTLKALMDLPETRILFEIPKGIELVDGTPIRTVYPHSGDSIAETIWLRILFAGPYRITIHTILAPNDTIPILQHYAKDFYIISSQDSAIYSENPER</sequence>
<name>A0A7C6AA97_UNCW3</name>
<gene>
    <name evidence="1" type="ORF">ENW73_09730</name>
</gene>
<comment type="caution">
    <text evidence="1">The sequence shown here is derived from an EMBL/GenBank/DDBJ whole genome shotgun (WGS) entry which is preliminary data.</text>
</comment>
<protein>
    <submittedName>
        <fullName evidence="1">Uncharacterized protein</fullName>
    </submittedName>
</protein>
<dbReference type="AlphaFoldDB" id="A0A7C6AA97"/>
<reference evidence="1" key="1">
    <citation type="journal article" date="2020" name="mSystems">
        <title>Genome- and Community-Level Interaction Insights into Carbon Utilization and Element Cycling Functions of Hydrothermarchaeota in Hydrothermal Sediment.</title>
        <authorList>
            <person name="Zhou Z."/>
            <person name="Liu Y."/>
            <person name="Xu W."/>
            <person name="Pan J."/>
            <person name="Luo Z.H."/>
            <person name="Li M."/>
        </authorList>
    </citation>
    <scope>NUCLEOTIDE SEQUENCE [LARGE SCALE GENOMIC DNA]</scope>
    <source>
        <strain evidence="1">SpSt-876</strain>
    </source>
</reference>
<evidence type="ECO:0000313" key="1">
    <source>
        <dbReference type="EMBL" id="HHS53111.1"/>
    </source>
</evidence>
<dbReference type="EMBL" id="DTLI01000229">
    <property type="protein sequence ID" value="HHS53111.1"/>
    <property type="molecule type" value="Genomic_DNA"/>
</dbReference>
<proteinExistence type="predicted"/>